<feature type="transmembrane region" description="Helical" evidence="6">
    <location>
        <begin position="308"/>
        <end position="326"/>
    </location>
</feature>
<feature type="transmembrane region" description="Helical" evidence="6">
    <location>
        <begin position="502"/>
        <end position="522"/>
    </location>
</feature>
<keyword evidence="4 6" id="KW-1133">Transmembrane helix</keyword>
<dbReference type="PANTHER" id="PTHR23504:SF6">
    <property type="entry name" value="MULTIDRUG TRANSPORTER, PUTATIVE (AFU_ORTHOLOGUE AFUA_4G08740)-RELATED"/>
    <property type="match status" value="1"/>
</dbReference>
<dbReference type="PANTHER" id="PTHR23504">
    <property type="entry name" value="MAJOR FACILITATOR SUPERFAMILY DOMAIN-CONTAINING PROTEIN 10"/>
    <property type="match status" value="1"/>
</dbReference>
<dbReference type="AlphaFoldDB" id="W6XXQ7"/>
<dbReference type="OrthoDB" id="10262656at2759"/>
<dbReference type="KEGG" id="bze:COCCADRAFT_41774"/>
<dbReference type="GeneID" id="19149553"/>
<feature type="transmembrane region" description="Helical" evidence="6">
    <location>
        <begin position="363"/>
        <end position="382"/>
    </location>
</feature>
<evidence type="ECO:0000256" key="3">
    <source>
        <dbReference type="ARBA" id="ARBA00022692"/>
    </source>
</evidence>
<feature type="transmembrane region" description="Helical" evidence="6">
    <location>
        <begin position="428"/>
        <end position="451"/>
    </location>
</feature>
<gene>
    <name evidence="7" type="ORF">COCCADRAFT_41774</name>
</gene>
<dbReference type="Proteomes" id="UP000053841">
    <property type="component" value="Unassembled WGS sequence"/>
</dbReference>
<proteinExistence type="predicted"/>
<evidence type="ECO:0008006" key="9">
    <source>
        <dbReference type="Google" id="ProtNLM"/>
    </source>
</evidence>
<comment type="subcellular location">
    <subcellularLocation>
        <location evidence="1">Membrane</location>
        <topology evidence="1">Multi-pass membrane protein</topology>
    </subcellularLocation>
</comment>
<organism evidence="7 8">
    <name type="scientific">Cochliobolus carbonum (strain 26-R-13)</name>
    <name type="common">Maize leaf spot fungus</name>
    <name type="synonym">Bipolaris zeicola</name>
    <dbReference type="NCBI Taxonomy" id="930089"/>
    <lineage>
        <taxon>Eukaryota</taxon>
        <taxon>Fungi</taxon>
        <taxon>Dikarya</taxon>
        <taxon>Ascomycota</taxon>
        <taxon>Pezizomycotina</taxon>
        <taxon>Dothideomycetes</taxon>
        <taxon>Pleosporomycetidae</taxon>
        <taxon>Pleosporales</taxon>
        <taxon>Pleosporineae</taxon>
        <taxon>Pleosporaceae</taxon>
        <taxon>Bipolaris</taxon>
    </lineage>
</organism>
<dbReference type="RefSeq" id="XP_007718174.1">
    <property type="nucleotide sequence ID" value="XM_007719984.1"/>
</dbReference>
<dbReference type="SUPFAM" id="SSF103473">
    <property type="entry name" value="MFS general substrate transporter"/>
    <property type="match status" value="1"/>
</dbReference>
<dbReference type="GO" id="GO:0022857">
    <property type="term" value="F:transmembrane transporter activity"/>
    <property type="evidence" value="ECO:0007669"/>
    <property type="project" value="InterPro"/>
</dbReference>
<evidence type="ECO:0000256" key="2">
    <source>
        <dbReference type="ARBA" id="ARBA00022448"/>
    </source>
</evidence>
<evidence type="ECO:0000313" key="7">
    <source>
        <dbReference type="EMBL" id="EUC27524.1"/>
    </source>
</evidence>
<reference evidence="7 8" key="1">
    <citation type="journal article" date="2013" name="PLoS Genet.">
        <title>Comparative genome structure, secondary metabolite, and effector coding capacity across Cochliobolus pathogens.</title>
        <authorList>
            <person name="Condon B.J."/>
            <person name="Leng Y."/>
            <person name="Wu D."/>
            <person name="Bushley K.E."/>
            <person name="Ohm R.A."/>
            <person name="Otillar R."/>
            <person name="Martin J."/>
            <person name="Schackwitz W."/>
            <person name="Grimwood J."/>
            <person name="MohdZainudin N."/>
            <person name="Xue C."/>
            <person name="Wang R."/>
            <person name="Manning V.A."/>
            <person name="Dhillon B."/>
            <person name="Tu Z.J."/>
            <person name="Steffenson B.J."/>
            <person name="Salamov A."/>
            <person name="Sun H."/>
            <person name="Lowry S."/>
            <person name="LaButti K."/>
            <person name="Han J."/>
            <person name="Copeland A."/>
            <person name="Lindquist E."/>
            <person name="Barry K."/>
            <person name="Schmutz J."/>
            <person name="Baker S.E."/>
            <person name="Ciuffetti L.M."/>
            <person name="Grigoriev I.V."/>
            <person name="Zhong S."/>
            <person name="Turgeon B.G."/>
        </authorList>
    </citation>
    <scope>NUCLEOTIDE SEQUENCE [LARGE SCALE GENOMIC DNA]</scope>
    <source>
        <strain evidence="7 8">26-R-13</strain>
    </source>
</reference>
<dbReference type="Gene3D" id="1.20.1250.20">
    <property type="entry name" value="MFS general substrate transporter like domains"/>
    <property type="match status" value="1"/>
</dbReference>
<dbReference type="GO" id="GO:0016020">
    <property type="term" value="C:membrane"/>
    <property type="evidence" value="ECO:0007669"/>
    <property type="project" value="UniProtKB-SubCell"/>
</dbReference>
<dbReference type="HOGENOM" id="CLU_001265_54_5_1"/>
<dbReference type="eggNOG" id="KOG2615">
    <property type="taxonomic scope" value="Eukaryota"/>
</dbReference>
<feature type="transmembrane region" description="Helical" evidence="6">
    <location>
        <begin position="20"/>
        <end position="42"/>
    </location>
</feature>
<keyword evidence="5 6" id="KW-0472">Membrane</keyword>
<keyword evidence="8" id="KW-1185">Reference proteome</keyword>
<accession>W6XXQ7</accession>
<evidence type="ECO:0000256" key="1">
    <source>
        <dbReference type="ARBA" id="ARBA00004141"/>
    </source>
</evidence>
<evidence type="ECO:0000256" key="4">
    <source>
        <dbReference type="ARBA" id="ARBA00022989"/>
    </source>
</evidence>
<feature type="transmembrane region" description="Helical" evidence="6">
    <location>
        <begin position="394"/>
        <end position="416"/>
    </location>
</feature>
<feature type="transmembrane region" description="Helical" evidence="6">
    <location>
        <begin position="193"/>
        <end position="214"/>
    </location>
</feature>
<feature type="transmembrane region" description="Helical" evidence="6">
    <location>
        <begin position="91"/>
        <end position="110"/>
    </location>
</feature>
<evidence type="ECO:0000256" key="6">
    <source>
        <dbReference type="SAM" id="Phobius"/>
    </source>
</evidence>
<protein>
    <recommendedName>
        <fullName evidence="9">Major facilitator superfamily (MFS) profile domain-containing protein</fullName>
    </recommendedName>
</protein>
<evidence type="ECO:0000313" key="8">
    <source>
        <dbReference type="Proteomes" id="UP000053841"/>
    </source>
</evidence>
<keyword evidence="3 6" id="KW-0812">Transmembrane</keyword>
<evidence type="ECO:0000256" key="5">
    <source>
        <dbReference type="ARBA" id="ARBA00023136"/>
    </source>
</evidence>
<dbReference type="EMBL" id="KI964914">
    <property type="protein sequence ID" value="EUC27524.1"/>
    <property type="molecule type" value="Genomic_DNA"/>
</dbReference>
<name>W6XXQ7_COCC2</name>
<feature type="transmembrane region" description="Helical" evidence="6">
    <location>
        <begin position="472"/>
        <end position="496"/>
    </location>
</feature>
<dbReference type="InterPro" id="IPR036259">
    <property type="entry name" value="MFS_trans_sf"/>
</dbReference>
<feature type="transmembrane region" description="Helical" evidence="6">
    <location>
        <begin position="150"/>
        <end position="173"/>
    </location>
</feature>
<keyword evidence="2" id="KW-0813">Transport</keyword>
<dbReference type="Pfam" id="PF07690">
    <property type="entry name" value="MFS_1"/>
    <property type="match status" value="1"/>
</dbReference>
<dbReference type="InterPro" id="IPR011701">
    <property type="entry name" value="MFS"/>
</dbReference>
<sequence>MANRYKRSSWASLPQKGQLFVLCTIRITEPITVFCFNSYIFYQLRHFDPSLPDDEIIRQASNLRSVYMLTQCVSSFLWGRIADSPLGGRKLALLVALSCSFISSLSLCFVSNYKQILIVQAAQGFSNNNTAIVRTLVSEMVPQKRFQARAFILLPMCTSLASVLGPLIAGLTVEANPQTQINNQSLLQRYPYALPPLINSALLLVPLLATFFFLEETLEPLRKRYDPGIAVSRRLVSLVFSSTRNELAHYEAIPVEIDEDREMEFLDRTENDDQSNSSMRSNSIPEGDVIGNKTEYSLPTPRTFTKKIMLVLLAGVLLDIQVGVTSDAMNNLLSFPVATEEQERQMMLPFQFSGGAGFKPSSLAWTTCVFGILGLPFQLSLYPRIIQSLGVLKTWRYFMFTFPSIWFLYPYIAVLPSSTPSPSEKTGFIIWGFIISLATVTGLFVGCVMVCQLMLVAQSSPHPSTLAKTQSIAFFFSTATRACSSAVSGVLLAYGLDWNLTGLPFWLSALVGMIAIGMNAFIKEEDILSS</sequence>